<dbReference type="GO" id="GO:0008408">
    <property type="term" value="F:3'-5' exonuclease activity"/>
    <property type="evidence" value="ECO:0007669"/>
    <property type="project" value="InterPro"/>
</dbReference>
<organism evidence="6 7">
    <name type="scientific">Mucor saturninus</name>
    <dbReference type="NCBI Taxonomy" id="64648"/>
    <lineage>
        <taxon>Eukaryota</taxon>
        <taxon>Fungi</taxon>
        <taxon>Fungi incertae sedis</taxon>
        <taxon>Mucoromycota</taxon>
        <taxon>Mucoromycotina</taxon>
        <taxon>Mucoromycetes</taxon>
        <taxon>Mucorales</taxon>
        <taxon>Mucorineae</taxon>
        <taxon>Mucoraceae</taxon>
        <taxon>Mucor</taxon>
    </lineage>
</organism>
<dbReference type="GO" id="GO:0005634">
    <property type="term" value="C:nucleus"/>
    <property type="evidence" value="ECO:0007669"/>
    <property type="project" value="TreeGrafter"/>
</dbReference>
<protein>
    <recommendedName>
        <fullName evidence="8">3'-5' exonuclease domain-containing protein</fullName>
    </recommendedName>
</protein>
<feature type="domain" description="DUF6729" evidence="5">
    <location>
        <begin position="91"/>
        <end position="298"/>
    </location>
</feature>
<dbReference type="Pfam" id="PF01612">
    <property type="entry name" value="DNA_pol_A_exo1"/>
    <property type="match status" value="1"/>
</dbReference>
<feature type="non-terminal residue" evidence="6">
    <location>
        <position position="1272"/>
    </location>
</feature>
<dbReference type="EMBL" id="JAEPRD010000345">
    <property type="protein sequence ID" value="KAG2191844.1"/>
    <property type="molecule type" value="Genomic_DNA"/>
</dbReference>
<dbReference type="PANTHER" id="PTHR13620:SF104">
    <property type="entry name" value="EXONUCLEASE 3'-5' DOMAIN-CONTAINING PROTEIN 2"/>
    <property type="match status" value="1"/>
</dbReference>
<dbReference type="GO" id="GO:0003676">
    <property type="term" value="F:nucleic acid binding"/>
    <property type="evidence" value="ECO:0007669"/>
    <property type="project" value="InterPro"/>
</dbReference>
<feature type="compositionally biased region" description="Acidic residues" evidence="3">
    <location>
        <begin position="23"/>
        <end position="34"/>
    </location>
</feature>
<evidence type="ECO:0000259" key="5">
    <source>
        <dbReference type="Pfam" id="PF20499"/>
    </source>
</evidence>
<evidence type="ECO:0000256" key="3">
    <source>
        <dbReference type="SAM" id="MobiDB-lite"/>
    </source>
</evidence>
<feature type="compositionally biased region" description="Acidic residues" evidence="3">
    <location>
        <begin position="56"/>
        <end position="70"/>
    </location>
</feature>
<dbReference type="InterPro" id="IPR012337">
    <property type="entry name" value="RNaseH-like_sf"/>
</dbReference>
<dbReference type="InterPro" id="IPR051132">
    <property type="entry name" value="3-5_Exonuclease_domain"/>
</dbReference>
<dbReference type="Gene3D" id="3.30.420.10">
    <property type="entry name" value="Ribonuclease H-like superfamily/Ribonuclease H"/>
    <property type="match status" value="1"/>
</dbReference>
<comment type="caution">
    <text evidence="6">The sequence shown here is derived from an EMBL/GenBank/DDBJ whole genome shotgun (WGS) entry which is preliminary data.</text>
</comment>
<dbReference type="GO" id="GO:0006139">
    <property type="term" value="P:nucleobase-containing compound metabolic process"/>
    <property type="evidence" value="ECO:0007669"/>
    <property type="project" value="InterPro"/>
</dbReference>
<feature type="non-terminal residue" evidence="6">
    <location>
        <position position="1"/>
    </location>
</feature>
<evidence type="ECO:0000313" key="7">
    <source>
        <dbReference type="Proteomes" id="UP000603453"/>
    </source>
</evidence>
<dbReference type="CDD" id="cd06141">
    <property type="entry name" value="WRN_exo"/>
    <property type="match status" value="1"/>
</dbReference>
<dbReference type="Proteomes" id="UP000603453">
    <property type="component" value="Unassembled WGS sequence"/>
</dbReference>
<dbReference type="AlphaFoldDB" id="A0A8H7UV23"/>
<keyword evidence="1" id="KW-0540">Nuclease</keyword>
<sequence>VNGSEEVSIDTEAEVESAQSFVDEGEEDEEVDIDDPSKFDIPSTELQSTTIPNNSGDDDDWGTDDEGEPEELNENEFIAADSDAASISEESYVNTYLANLQERLKGKKPDEYLNGTFWVHPRNPYFMLEKSNKDPCDLYTPRVFLWFPHHLVKNLKCPVCEVNISVKGFNKKPRARRIIDVNDCFYLMTMRYKCRNKDKTHTFDGCNPALVRQLPLNLQAEFPAVLTHRSGLSKVLCKLMRPLFQHGIGPHRMAKVLRVMHTEKYDELQLQYYATLDSETENLSILSMLQPKNYPEFSKFGDKMKYNGYVPSAKYISYAYSSLIAKVRPFMDQLMSFIDGTVLKGDHSFKIIDHLAKINGVSTFSCLYTVLNEHEDIRLQVLAQSKKMEHLAPQFLQMMDTYKKLNMKDPELFYTDNVIGDQGFLKQVIPSLSKGVVSIPKIGNRPERDDPFLSLPTISLPETTSIVVATSAADINGACVEVFGNTDEYCTEIHVGFDCEWIMSTSGISLIQICHQNKIVLFRVHAFNTNTFPCELSKVLRCPKVVKLGRNIKADCTRIERVFGIATASYVDLGPFCYCRNLVESSRPRLDILCGEVLSLKLPKISLIRCGDWEKDVLTFEQINYAALDAWVALMIYKKADEHPAVNEKVTKDTARGTFVAIYNRTSARVMPSAYGFIEDDGGSSHSHIKNTRVVRVDNVQVLSMLLESHQQKENLEARTLSDMGEPPFLLRVSTHCLGTASRVLYDQRNQKQHLEAISGATVSGVNLPNANQSQQIPSRILKDAFHVMQMIRVSLKHGMAKEFSRRFRDAMFVVDLEDKRAVSQYLDSIGTDWESYMVKNPDFILERVSRYIPPPEELFNSVSLLFDYYGPAKCILSGKPLFNEDAWSASKHVLEEIRLGHVSDIANGPVLYTEKGYDKNGLMKYRCSRGTSSVEGSVHMNIIRKFASYNAGPRLADMVLADYRLYHNTDVGSRNRYGKVHKGHYSPWLYQSINTIRIKLGHAPIDSYFTNRLGSTFEYEQTNETFGITALPNEIMREYHILPDSNLPMCQTFSKEKLLELSLLPVVKFDIIGCSVKEFVYNFLAKCQKTKLAVTAVYTDEEIKLYGEFMSNNEKRDMIGLGTEKSAPNFTCFAKLWSSYCKEGSNIYYKTPRHLESYYNILDDRQKYYDTVMLNISTVRKVRSALTSDSRFTISIPAQVQQTAEQAIGRMSHIEIATPSPPEHQQLQQHLTPLRVLLPAPVISTSFLPQVNSPRAQRTCAVCKTVGCKGT</sequence>
<evidence type="ECO:0000313" key="6">
    <source>
        <dbReference type="EMBL" id="KAG2191844.1"/>
    </source>
</evidence>
<dbReference type="InterPro" id="IPR002562">
    <property type="entry name" value="3'-5'_exonuclease_dom"/>
</dbReference>
<dbReference type="Pfam" id="PF20499">
    <property type="entry name" value="DUF6729"/>
    <property type="match status" value="1"/>
</dbReference>
<evidence type="ECO:0000259" key="4">
    <source>
        <dbReference type="Pfam" id="PF01612"/>
    </source>
</evidence>
<evidence type="ECO:0008006" key="8">
    <source>
        <dbReference type="Google" id="ProtNLM"/>
    </source>
</evidence>
<keyword evidence="7" id="KW-1185">Reference proteome</keyword>
<dbReference type="InterPro" id="IPR046616">
    <property type="entry name" value="DUF6729"/>
</dbReference>
<dbReference type="PANTHER" id="PTHR13620">
    <property type="entry name" value="3-5 EXONUCLEASE"/>
    <property type="match status" value="1"/>
</dbReference>
<evidence type="ECO:0000256" key="2">
    <source>
        <dbReference type="ARBA" id="ARBA00022801"/>
    </source>
</evidence>
<accession>A0A8H7UV23</accession>
<name>A0A8H7UV23_9FUNG</name>
<gene>
    <name evidence="6" type="ORF">INT47_009991</name>
</gene>
<dbReference type="GO" id="GO:0005737">
    <property type="term" value="C:cytoplasm"/>
    <property type="evidence" value="ECO:0007669"/>
    <property type="project" value="TreeGrafter"/>
</dbReference>
<dbReference type="SUPFAM" id="SSF53098">
    <property type="entry name" value="Ribonuclease H-like"/>
    <property type="match status" value="1"/>
</dbReference>
<dbReference type="OrthoDB" id="2267587at2759"/>
<feature type="region of interest" description="Disordered" evidence="3">
    <location>
        <begin position="1"/>
        <end position="70"/>
    </location>
</feature>
<evidence type="ECO:0000256" key="1">
    <source>
        <dbReference type="ARBA" id="ARBA00022722"/>
    </source>
</evidence>
<proteinExistence type="predicted"/>
<reference evidence="6" key="1">
    <citation type="submission" date="2020-12" db="EMBL/GenBank/DDBJ databases">
        <title>Metabolic potential, ecology and presence of endohyphal bacteria is reflected in genomic diversity of Mucoromycotina.</title>
        <authorList>
            <person name="Muszewska A."/>
            <person name="Okrasinska A."/>
            <person name="Steczkiewicz K."/>
            <person name="Drgas O."/>
            <person name="Orlowska M."/>
            <person name="Perlinska-Lenart U."/>
            <person name="Aleksandrzak-Piekarczyk T."/>
            <person name="Szatraj K."/>
            <person name="Zielenkiewicz U."/>
            <person name="Pilsyk S."/>
            <person name="Malc E."/>
            <person name="Mieczkowski P."/>
            <person name="Kruszewska J.S."/>
            <person name="Biernat P."/>
            <person name="Pawlowska J."/>
        </authorList>
    </citation>
    <scope>NUCLEOTIDE SEQUENCE</scope>
    <source>
        <strain evidence="6">WA0000017839</strain>
    </source>
</reference>
<feature type="compositionally biased region" description="Polar residues" evidence="3">
    <location>
        <begin position="44"/>
        <end position="55"/>
    </location>
</feature>
<keyword evidence="2" id="KW-0378">Hydrolase</keyword>
<feature type="domain" description="3'-5' exonuclease" evidence="4">
    <location>
        <begin position="494"/>
        <end position="639"/>
    </location>
</feature>
<dbReference type="InterPro" id="IPR036397">
    <property type="entry name" value="RNaseH_sf"/>
</dbReference>